<keyword evidence="1" id="KW-1133">Transmembrane helix</keyword>
<dbReference type="CDD" id="cd01948">
    <property type="entry name" value="EAL"/>
    <property type="match status" value="1"/>
</dbReference>
<dbReference type="SUPFAM" id="SSF141868">
    <property type="entry name" value="EAL domain-like"/>
    <property type="match status" value="1"/>
</dbReference>
<feature type="transmembrane region" description="Helical" evidence="1">
    <location>
        <begin position="346"/>
        <end position="362"/>
    </location>
</feature>
<name>A0A6I4UHV8_9SPHN</name>
<dbReference type="AlphaFoldDB" id="A0A6I4UHV8"/>
<dbReference type="Gene3D" id="3.20.20.450">
    <property type="entry name" value="EAL domain"/>
    <property type="match status" value="1"/>
</dbReference>
<dbReference type="EMBL" id="WTYB01000002">
    <property type="protein sequence ID" value="MXP38691.1"/>
    <property type="molecule type" value="Genomic_DNA"/>
</dbReference>
<dbReference type="PROSITE" id="PS50883">
    <property type="entry name" value="EAL"/>
    <property type="match status" value="1"/>
</dbReference>
<proteinExistence type="predicted"/>
<feature type="transmembrane region" description="Helical" evidence="1">
    <location>
        <begin position="321"/>
        <end position="339"/>
    </location>
</feature>
<evidence type="ECO:0000313" key="3">
    <source>
        <dbReference type="EMBL" id="MXP38691.1"/>
    </source>
</evidence>
<protein>
    <submittedName>
        <fullName evidence="3">EAL domain-containing protein</fullName>
    </submittedName>
</protein>
<dbReference type="Pfam" id="PF00563">
    <property type="entry name" value="EAL"/>
    <property type="match status" value="1"/>
</dbReference>
<evidence type="ECO:0000313" key="4">
    <source>
        <dbReference type="Proteomes" id="UP000430021"/>
    </source>
</evidence>
<dbReference type="GO" id="GO:0071111">
    <property type="term" value="F:cyclic-guanylate-specific phosphodiesterase activity"/>
    <property type="evidence" value="ECO:0007669"/>
    <property type="project" value="InterPro"/>
</dbReference>
<comment type="caution">
    <text evidence="3">The sequence shown here is derived from an EMBL/GenBank/DDBJ whole genome shotgun (WGS) entry which is preliminary data.</text>
</comment>
<dbReference type="Proteomes" id="UP000430021">
    <property type="component" value="Unassembled WGS sequence"/>
</dbReference>
<dbReference type="InterPro" id="IPR050706">
    <property type="entry name" value="Cyclic-di-GMP_PDE-like"/>
</dbReference>
<dbReference type="InterPro" id="IPR007890">
    <property type="entry name" value="CHASE2"/>
</dbReference>
<feature type="transmembrane region" description="Helical" evidence="1">
    <location>
        <begin position="62"/>
        <end position="82"/>
    </location>
</feature>
<reference evidence="3 4" key="1">
    <citation type="submission" date="2019-12" db="EMBL/GenBank/DDBJ databases">
        <title>Genomic-based taxomic classification of the family Erythrobacteraceae.</title>
        <authorList>
            <person name="Xu L."/>
        </authorList>
    </citation>
    <scope>NUCLEOTIDE SEQUENCE [LARGE SCALE GENOMIC DNA]</scope>
    <source>
        <strain evidence="3 4">JCM 10282</strain>
    </source>
</reference>
<dbReference type="InterPro" id="IPR001633">
    <property type="entry name" value="EAL_dom"/>
</dbReference>
<accession>A0A6I4UHV8</accession>
<sequence>MYPRDKLGFALGNACLMIGILQNLADTIRRTFGSAGEEVAGFKQELAQRSGAALLRRKRTKVALLAILFGVVSSIIELPLPLEDLYRAARAELRSRPAPRDVVMIAIDDKTRAANQHNLPNRMQDTKVVDTLIASGVRRVVFDRAHADPETPKSDAMFADMLARHQGKVWLGVVPASDIGFQRVDEIAPLPEFRKTVNLAAMNGRANLFGLSVIFPTSIDLGGKKEGSISAVLAEYTGPTRLYRPDTAFDASTVPSFSYVDVLNGRVPAAELRGKNVVIGQAFFGSSDYYFLPFRPNTKVPGSYFHVLGAHTLKRGVPLDLMWYPAMLLAALAMAVQVVSRRRASNSLMITSFGLLIATFVFDEFTFNIDIMSALLAMGAAAIGFQRINRKYYSSDVDAMTTSAIASDRPSEERDVYALKIANLAEFSEEWTAREIGEFVNTLIAYVKGPGEVGDVAFERDLLVWLAPRMENGELERHADGLAMMLKTAISYDWQSSNSAPALGIDTNHDLPVASRIKKAMQAADEAANRGVRFIINDAAHLEARNNRLQLIKVLEKGLRDRDIGVAYQPKVDLASGRIVGAETLIRWQPEGEEPVNPQDLVLAAEAGDRINELTLVVMEKALLEGKQAIALDPRFKLAVNMSAKSLSDTHLLFDIMTLLGRFDFPPENLTLELTETAKLEDDRIAPQIAALKARGIGLSIDDFGTGQSNLEYIEKLPSSELKIDKRFVQHMATSEESRAVVRATIEIAHSLGKTVVAEGVEDLSVAAALTAMGCDQAQGYLFSRAIPMSELLVMMGGRRSAIYS</sequence>
<feature type="domain" description="EAL" evidence="2">
    <location>
        <begin position="548"/>
        <end position="800"/>
    </location>
</feature>
<dbReference type="SMART" id="SM00052">
    <property type="entry name" value="EAL"/>
    <property type="match status" value="1"/>
</dbReference>
<dbReference type="SMART" id="SM01080">
    <property type="entry name" value="CHASE2"/>
    <property type="match status" value="1"/>
</dbReference>
<keyword evidence="1" id="KW-0472">Membrane</keyword>
<dbReference type="InterPro" id="IPR035919">
    <property type="entry name" value="EAL_sf"/>
</dbReference>
<dbReference type="Pfam" id="PF05226">
    <property type="entry name" value="CHASE2"/>
    <property type="match status" value="1"/>
</dbReference>
<evidence type="ECO:0000259" key="2">
    <source>
        <dbReference type="PROSITE" id="PS50883"/>
    </source>
</evidence>
<organism evidence="3 4">
    <name type="scientific">Erythrobacter ramosus</name>
    <dbReference type="NCBI Taxonomy" id="35811"/>
    <lineage>
        <taxon>Bacteria</taxon>
        <taxon>Pseudomonadati</taxon>
        <taxon>Pseudomonadota</taxon>
        <taxon>Alphaproteobacteria</taxon>
        <taxon>Sphingomonadales</taxon>
        <taxon>Erythrobacteraceae</taxon>
        <taxon>Erythrobacter/Porphyrobacter group</taxon>
        <taxon>Erythrobacter</taxon>
    </lineage>
</organism>
<dbReference type="PANTHER" id="PTHR33121">
    <property type="entry name" value="CYCLIC DI-GMP PHOSPHODIESTERASE PDEF"/>
    <property type="match status" value="1"/>
</dbReference>
<keyword evidence="1" id="KW-0812">Transmembrane</keyword>
<evidence type="ECO:0000256" key="1">
    <source>
        <dbReference type="SAM" id="Phobius"/>
    </source>
</evidence>
<gene>
    <name evidence="3" type="ORF">GRI59_08720</name>
</gene>
<dbReference type="PANTHER" id="PTHR33121:SF70">
    <property type="entry name" value="SIGNALING PROTEIN YKOW"/>
    <property type="match status" value="1"/>
</dbReference>